<name>A0A1I0FRL5_9GAMM</name>
<dbReference type="Proteomes" id="UP000242642">
    <property type="component" value="Unassembled WGS sequence"/>
</dbReference>
<dbReference type="STRING" id="1123402.SAMN02583745_02847"/>
<sequence>MLMKINDERIIENRSEEIAVNLTEAIESSIGESLDSYPLEIRQLHDEFTSKLADFKAKKDFSEFKMESA</sequence>
<dbReference type="AlphaFoldDB" id="A0A1I0FRL5"/>
<dbReference type="EMBL" id="FOHV01000045">
    <property type="protein sequence ID" value="SET60187.1"/>
    <property type="molecule type" value="Genomic_DNA"/>
</dbReference>
<accession>A0A1I0FRL5</accession>
<reference evidence="2" key="1">
    <citation type="submission" date="2016-10" db="EMBL/GenBank/DDBJ databases">
        <authorList>
            <person name="Varghese N."/>
            <person name="Submissions S."/>
        </authorList>
    </citation>
    <scope>NUCLEOTIDE SEQUENCE [LARGE SCALE GENOMIC DNA]</scope>
    <source>
        <strain evidence="2">DSM 18579</strain>
    </source>
</reference>
<dbReference type="RefSeq" id="WP_093322524.1">
    <property type="nucleotide sequence ID" value="NZ_FOHV01000045.1"/>
</dbReference>
<keyword evidence="2" id="KW-1185">Reference proteome</keyword>
<evidence type="ECO:0000313" key="2">
    <source>
        <dbReference type="Proteomes" id="UP000242642"/>
    </source>
</evidence>
<proteinExistence type="predicted"/>
<gene>
    <name evidence="1" type="ORF">SAMN02583745_02847</name>
</gene>
<protein>
    <submittedName>
        <fullName evidence="1">Uncharacterized protein</fullName>
    </submittedName>
</protein>
<organism evidence="1 2">
    <name type="scientific">Thorsellia anophelis DSM 18579</name>
    <dbReference type="NCBI Taxonomy" id="1123402"/>
    <lineage>
        <taxon>Bacteria</taxon>
        <taxon>Pseudomonadati</taxon>
        <taxon>Pseudomonadota</taxon>
        <taxon>Gammaproteobacteria</taxon>
        <taxon>Enterobacterales</taxon>
        <taxon>Thorselliaceae</taxon>
        <taxon>Thorsellia</taxon>
    </lineage>
</organism>
<evidence type="ECO:0000313" key="1">
    <source>
        <dbReference type="EMBL" id="SET60187.1"/>
    </source>
</evidence>